<name>A0ABT5EY75_9BACT</name>
<sequence length="153" mass="16966">MALQLLIAGRRPFPPGEDPWSISLSYDGNNNIDEGSLDAWNDDDPELMHYASTIVGYQPASLVAVRPAGWSLSEVVAQAIAEALDGVVFFTGFDGRTHLEPDARGETPEIATRKELTRHVRRAFKSHKPYLARIKQAIRKRSPPPRDNDGSDE</sequence>
<gene>
    <name evidence="1" type="ORF">POL67_30830</name>
</gene>
<dbReference type="EMBL" id="JAQNDO010000001">
    <property type="protein sequence ID" value="MDC0745765.1"/>
    <property type="molecule type" value="Genomic_DNA"/>
</dbReference>
<protein>
    <submittedName>
        <fullName evidence="1">Uncharacterized protein</fullName>
    </submittedName>
</protein>
<keyword evidence="2" id="KW-1185">Reference proteome</keyword>
<comment type="caution">
    <text evidence="1">The sequence shown here is derived from an EMBL/GenBank/DDBJ whole genome shotgun (WGS) entry which is preliminary data.</text>
</comment>
<dbReference type="RefSeq" id="WP_271923613.1">
    <property type="nucleotide sequence ID" value="NZ_JAQNDO010000001.1"/>
</dbReference>
<evidence type="ECO:0000313" key="2">
    <source>
        <dbReference type="Proteomes" id="UP001221411"/>
    </source>
</evidence>
<proteinExistence type="predicted"/>
<evidence type="ECO:0000313" key="1">
    <source>
        <dbReference type="EMBL" id="MDC0745765.1"/>
    </source>
</evidence>
<organism evidence="1 2">
    <name type="scientific">Polyangium mundeleinium</name>
    <dbReference type="NCBI Taxonomy" id="2995306"/>
    <lineage>
        <taxon>Bacteria</taxon>
        <taxon>Pseudomonadati</taxon>
        <taxon>Myxococcota</taxon>
        <taxon>Polyangia</taxon>
        <taxon>Polyangiales</taxon>
        <taxon>Polyangiaceae</taxon>
        <taxon>Polyangium</taxon>
    </lineage>
</organism>
<dbReference type="Proteomes" id="UP001221411">
    <property type="component" value="Unassembled WGS sequence"/>
</dbReference>
<reference evidence="1 2" key="1">
    <citation type="submission" date="2022-11" db="EMBL/GenBank/DDBJ databases">
        <title>Minimal conservation of predation-associated metabolite biosynthetic gene clusters underscores biosynthetic potential of Myxococcota including descriptions for ten novel species: Archangium lansinium sp. nov., Myxococcus landrumus sp. nov., Nannocystis bai.</title>
        <authorList>
            <person name="Ahearne A."/>
            <person name="Stevens C."/>
            <person name="Dowd S."/>
        </authorList>
    </citation>
    <scope>NUCLEOTIDE SEQUENCE [LARGE SCALE GENOMIC DNA]</scope>
    <source>
        <strain evidence="1 2">RJM3</strain>
    </source>
</reference>
<accession>A0ABT5EY75</accession>